<accession>A0A077P6B0</accession>
<sequence>MYCDGSGCLTFLRVYCRMIEMIIRVVMPSQLLTALAVRSKCLWDVVVPNGQNTHW</sequence>
<protein>
    <submittedName>
        <fullName evidence="1">Uncharacterized protein</fullName>
    </submittedName>
</protein>
<reference evidence="1" key="1">
    <citation type="submission" date="2013-07" db="EMBL/GenBank/DDBJ databases">
        <title>Sub-species coevolution in mutualistic symbiosis.</title>
        <authorList>
            <person name="Murfin K."/>
            <person name="Klassen J."/>
            <person name="Lee M."/>
            <person name="Forst S."/>
            <person name="Stock P."/>
            <person name="Goodrich-Blair H."/>
        </authorList>
    </citation>
    <scope>NUCLEOTIDE SEQUENCE [LARGE SCALE GENOMIC DNA]</scope>
    <source>
        <strain evidence="1">Oregonense</strain>
    </source>
</reference>
<gene>
    <name evidence="1" type="ORF">XBO1_2260014</name>
</gene>
<dbReference type="AlphaFoldDB" id="A0A077P6B0"/>
<comment type="caution">
    <text evidence="1">The sequence shown here is derived from an EMBL/GenBank/DDBJ whole genome shotgun (WGS) entry which is preliminary data.</text>
</comment>
<name>A0A077P6B0_XENBV</name>
<evidence type="ECO:0000313" key="1">
    <source>
        <dbReference type="EMBL" id="CDH06349.1"/>
    </source>
</evidence>
<proteinExistence type="predicted"/>
<organism evidence="1">
    <name type="scientific">Xenorhabdus bovienii str. oregonense</name>
    <dbReference type="NCBI Taxonomy" id="1398202"/>
    <lineage>
        <taxon>Bacteria</taxon>
        <taxon>Pseudomonadati</taxon>
        <taxon>Pseudomonadota</taxon>
        <taxon>Gammaproteobacteria</taxon>
        <taxon>Enterobacterales</taxon>
        <taxon>Morganellaceae</taxon>
        <taxon>Xenorhabdus</taxon>
    </lineage>
</organism>
<dbReference type="Proteomes" id="UP000028483">
    <property type="component" value="Unassembled WGS sequence"/>
</dbReference>
<dbReference type="EMBL" id="CBSX010000142">
    <property type="protein sequence ID" value="CDH06349.1"/>
    <property type="molecule type" value="Genomic_DNA"/>
</dbReference>
<dbReference type="HOGENOM" id="CLU_3031459_0_0_6"/>